<keyword evidence="2" id="KW-1185">Reference proteome</keyword>
<evidence type="ECO:0000313" key="1">
    <source>
        <dbReference type="EMBL" id="EOQ97268.1"/>
    </source>
</evidence>
<comment type="caution">
    <text evidence="1">The sequence shown here is derived from an EMBL/GenBank/DDBJ whole genome shotgun (WGS) entry which is preliminary data.</text>
</comment>
<dbReference type="EMBL" id="AOGZ02000014">
    <property type="protein sequence ID" value="EOQ97268.1"/>
    <property type="molecule type" value="Genomic_DNA"/>
</dbReference>
<dbReference type="Proteomes" id="UP000013984">
    <property type="component" value="Unassembled WGS sequence"/>
</dbReference>
<dbReference type="OrthoDB" id="327358at2"/>
<reference evidence="1" key="1">
    <citation type="submission" date="2013-04" db="EMBL/GenBank/DDBJ databases">
        <authorList>
            <person name="Harkins D.M."/>
            <person name="Durkin A.S."/>
            <person name="Brinkac L.M."/>
            <person name="Haft D.H."/>
            <person name="Selengut J.D."/>
            <person name="Sanka R."/>
            <person name="DePew J."/>
            <person name="Purushe J."/>
            <person name="Galloway R.L."/>
            <person name="Vinetz J.M."/>
            <person name="Sutton G.G."/>
            <person name="Nierman W.C."/>
            <person name="Fouts D.E."/>
        </authorList>
    </citation>
    <scope>NUCLEOTIDE SEQUENCE [LARGE SCALE GENOMIC DNA]</scope>
    <source>
        <strain evidence="1">CDC</strain>
    </source>
</reference>
<dbReference type="AlphaFoldDB" id="R9A4Z4"/>
<organism evidence="1 2">
    <name type="scientific">Leptospira wolbachii serovar Codice str. CDC</name>
    <dbReference type="NCBI Taxonomy" id="1218599"/>
    <lineage>
        <taxon>Bacteria</taxon>
        <taxon>Pseudomonadati</taxon>
        <taxon>Spirochaetota</taxon>
        <taxon>Spirochaetia</taxon>
        <taxon>Leptospirales</taxon>
        <taxon>Leptospiraceae</taxon>
        <taxon>Leptospira</taxon>
    </lineage>
</organism>
<name>R9A4Z4_9LEPT</name>
<protein>
    <submittedName>
        <fullName evidence="1">Lipoprotein</fullName>
    </submittedName>
</protein>
<sequence>MKFFSFSVFVFVLFTSSCKLNLNNPSDPRSKDFFLTNLLKAFLLSDPCLNFQTWKKTYGTGTYKTTGSDLITLSNGDYLVSGITQEYLVPGSPAGVTNNFSGSQGINLNTFLMRVSRTNGEILWVDYLGEAGIEVSHKPKLRKYSNGDISVAFIVKGAEQPGTINAKSGMGTASALFVGRIREDGTRVWFTYLDSESIGDYVVSAIDTSNRLHVFIENLGGSPAHLAFVDGPVISNSTSGGSADSDAIHLIVNENGAMVFQRYFTSNGGDFIFGVETNTSGLFVTGTSAQGANGTTHPNATFQMPFVMQLNETDGTTIWYKYLGTAAELNYGANRFFIKDDSIYTIGAGRYTYGSPVEPIVATDGTRKHYIISKLNTSGNVLWNSFLGSATEDIMETTESEPILLSNSQLLIRMQTTEINGRFNSLPDSVTGNGTGPYTLADVFINPQMGTFNRFHYSSNLTSPTQERTEVMREVCSGKLTRLNYTKFSASPSPNPTQISIENVSLP</sequence>
<keyword evidence="1" id="KW-0449">Lipoprotein</keyword>
<dbReference type="PROSITE" id="PS51257">
    <property type="entry name" value="PROKAR_LIPOPROTEIN"/>
    <property type="match status" value="1"/>
</dbReference>
<dbReference type="RefSeq" id="WP_015682569.1">
    <property type="nucleotide sequence ID" value="NZ_AOGZ02000014.1"/>
</dbReference>
<gene>
    <name evidence="1" type="ORF">LEP1GSC195_3775</name>
</gene>
<dbReference type="STRING" id="1218599.LEP1GSC195_3775"/>
<accession>R9A4Z4</accession>
<evidence type="ECO:0000313" key="2">
    <source>
        <dbReference type="Proteomes" id="UP000013984"/>
    </source>
</evidence>
<proteinExistence type="predicted"/>